<comment type="caution">
    <text evidence="2">The sequence shown here is derived from an EMBL/GenBank/DDBJ whole genome shotgun (WGS) entry which is preliminary data.</text>
</comment>
<evidence type="ECO:0000256" key="1">
    <source>
        <dbReference type="SAM" id="Phobius"/>
    </source>
</evidence>
<organism evidence="2 3">
    <name type="scientific">Fischerella muscicola CCMEE 5323</name>
    <dbReference type="NCBI Taxonomy" id="2019572"/>
    <lineage>
        <taxon>Bacteria</taxon>
        <taxon>Bacillati</taxon>
        <taxon>Cyanobacteriota</taxon>
        <taxon>Cyanophyceae</taxon>
        <taxon>Nostocales</taxon>
        <taxon>Hapalosiphonaceae</taxon>
        <taxon>Fischerella</taxon>
    </lineage>
</organism>
<feature type="transmembrane region" description="Helical" evidence="1">
    <location>
        <begin position="109"/>
        <end position="127"/>
    </location>
</feature>
<accession>A0A2N6JU33</accession>
<evidence type="ECO:0000313" key="3">
    <source>
        <dbReference type="Proteomes" id="UP000235036"/>
    </source>
</evidence>
<dbReference type="Pfam" id="PF03596">
    <property type="entry name" value="Cad"/>
    <property type="match status" value="1"/>
</dbReference>
<dbReference type="EMBL" id="NRQW01000752">
    <property type="protein sequence ID" value="PLZ80434.1"/>
    <property type="molecule type" value="Genomic_DNA"/>
</dbReference>
<name>A0A2N6JU33_FISMU</name>
<keyword evidence="1" id="KW-1133">Transmembrane helix</keyword>
<gene>
    <name evidence="2" type="ORF">CEN44_29535</name>
</gene>
<evidence type="ECO:0000313" key="2">
    <source>
        <dbReference type="EMBL" id="PLZ80434.1"/>
    </source>
</evidence>
<keyword evidence="1" id="KW-0812">Transmembrane</keyword>
<protein>
    <submittedName>
        <fullName evidence="2">Transporter</fullName>
    </submittedName>
</protein>
<reference evidence="2 3" key="1">
    <citation type="submission" date="2017-08" db="EMBL/GenBank/DDBJ databases">
        <title>Genomes of Fischerella (Mastigocladus) sp. strains.</title>
        <authorList>
            <person name="Miller S.R."/>
        </authorList>
    </citation>
    <scope>NUCLEOTIDE SEQUENCE [LARGE SCALE GENOMIC DNA]</scope>
    <source>
        <strain evidence="2 3">CCMEE 5323</strain>
    </source>
</reference>
<keyword evidence="3" id="KW-1185">Reference proteome</keyword>
<feature type="transmembrane region" description="Helical" evidence="1">
    <location>
        <begin position="42"/>
        <end position="65"/>
    </location>
</feature>
<sequence>MTGFITAISTGMAAFSATNIDDIVILTLFFSQVNTTFRHWHIIAGQYLGFAILVIASLPGFFGGLFLPQPWIGLFGVLPIAIGIKCFFDREDKELDATETQKPQSQTSLFAKFINLQTYSVAAITVANGTDNISIYVPLFASSTWESLLAILGVFFTLVGVLCYTAYKLTHQQAMAELLTRYGNNFMPFVLIGLGAFIIVKSGSLTLLNLY</sequence>
<dbReference type="Proteomes" id="UP000235036">
    <property type="component" value="Unassembled WGS sequence"/>
</dbReference>
<dbReference type="AlphaFoldDB" id="A0A2N6JU33"/>
<feature type="transmembrane region" description="Helical" evidence="1">
    <location>
        <begin position="71"/>
        <end position="88"/>
    </location>
</feature>
<proteinExistence type="predicted"/>
<feature type="transmembrane region" description="Helical" evidence="1">
    <location>
        <begin position="188"/>
        <end position="208"/>
    </location>
</feature>
<dbReference type="InterPro" id="IPR004676">
    <property type="entry name" value="Cd-R_transporter"/>
</dbReference>
<keyword evidence="1" id="KW-0472">Membrane</keyword>
<feature type="transmembrane region" description="Helical" evidence="1">
    <location>
        <begin position="147"/>
        <end position="167"/>
    </location>
</feature>
<dbReference type="RefSeq" id="WP_016867460.1">
    <property type="nucleotide sequence ID" value="NZ_CAWNVR010000220.1"/>
</dbReference>